<dbReference type="CDD" id="cd00761">
    <property type="entry name" value="Glyco_tranf_GTA_type"/>
    <property type="match status" value="1"/>
</dbReference>
<dbReference type="Pfam" id="PF00535">
    <property type="entry name" value="Glycos_transf_2"/>
    <property type="match status" value="1"/>
</dbReference>
<dbReference type="RefSeq" id="WP_149950477.1">
    <property type="nucleotide sequence ID" value="NZ_RCXI01000025.1"/>
</dbReference>
<name>A0A5M6A556_9BACE</name>
<feature type="domain" description="Glycosyltransferase 2-like" evidence="4">
    <location>
        <begin position="11"/>
        <end position="135"/>
    </location>
</feature>
<keyword evidence="2" id="KW-0328">Glycosyltransferase</keyword>
<evidence type="ECO:0000313" key="5">
    <source>
        <dbReference type="EMBL" id="KAA5403988.1"/>
    </source>
</evidence>
<dbReference type="InterPro" id="IPR001173">
    <property type="entry name" value="Glyco_trans_2-like"/>
</dbReference>
<evidence type="ECO:0000313" key="6">
    <source>
        <dbReference type="Proteomes" id="UP000325055"/>
    </source>
</evidence>
<dbReference type="AlphaFoldDB" id="A0A5M6A556"/>
<dbReference type="EMBL" id="VVYW01000024">
    <property type="protein sequence ID" value="KAA5403988.1"/>
    <property type="molecule type" value="Genomic_DNA"/>
</dbReference>
<evidence type="ECO:0000259" key="4">
    <source>
        <dbReference type="Pfam" id="PF00535"/>
    </source>
</evidence>
<evidence type="ECO:0000256" key="1">
    <source>
        <dbReference type="ARBA" id="ARBA00006739"/>
    </source>
</evidence>
<proteinExistence type="inferred from homology"/>
<dbReference type="Proteomes" id="UP000325055">
    <property type="component" value="Unassembled WGS sequence"/>
</dbReference>
<sequence>MKNSECAQVCLVMPVYNGEKTIKYALASILRQTYDNWICVIVNDGSTDGTRQILDSISDPRFRIFHMEKNVGRGMARDKALELAEGKYLAYIDADDMMHQDKIKVQVDFLESNPDIRMVSCGYVTFDENFEALRACGLNSFESVNIMRYGQALPLLPGATMVRLDHAKIFRYNHHLDVGEDYDYFARYCEGYKYANIGMPYYYYQTGNVTAKKILYYQCNCMKGIVVKWQMGLKAKAIKSVIKQLAKLFIYAFLLMFVDANKLVNLREKGKKMSMEQISHYEQEKNEILSISRLLPIKK</sequence>
<dbReference type="SUPFAM" id="SSF53448">
    <property type="entry name" value="Nucleotide-diphospho-sugar transferases"/>
    <property type="match status" value="1"/>
</dbReference>
<comment type="similarity">
    <text evidence="1">Belongs to the glycosyltransferase 2 family.</text>
</comment>
<comment type="caution">
    <text evidence="5">The sequence shown here is derived from an EMBL/GenBank/DDBJ whole genome shotgun (WGS) entry which is preliminary data.</text>
</comment>
<dbReference type="InterPro" id="IPR050834">
    <property type="entry name" value="Glycosyltransf_2"/>
</dbReference>
<protein>
    <submittedName>
        <fullName evidence="5">Glycosyltransferase family 2 protein</fullName>
    </submittedName>
</protein>
<accession>A0A5M6A556</accession>
<reference evidence="5 6" key="1">
    <citation type="journal article" date="2019" name="Nat. Med.">
        <title>A library of human gut bacterial isolates paired with longitudinal multiomics data enables mechanistic microbiome research.</title>
        <authorList>
            <person name="Poyet M."/>
            <person name="Groussin M."/>
            <person name="Gibbons S.M."/>
            <person name="Avila-Pacheco J."/>
            <person name="Jiang X."/>
            <person name="Kearney S.M."/>
            <person name="Perrotta A.R."/>
            <person name="Berdy B."/>
            <person name="Zhao S."/>
            <person name="Lieberman T.D."/>
            <person name="Swanson P.K."/>
            <person name="Smith M."/>
            <person name="Roesemann S."/>
            <person name="Alexander J.E."/>
            <person name="Rich S.A."/>
            <person name="Livny J."/>
            <person name="Vlamakis H."/>
            <person name="Clish C."/>
            <person name="Bullock K."/>
            <person name="Deik A."/>
            <person name="Scott J."/>
            <person name="Pierce K.A."/>
            <person name="Xavier R.J."/>
            <person name="Alm E.J."/>
        </authorList>
    </citation>
    <scope>NUCLEOTIDE SEQUENCE [LARGE SCALE GENOMIC DNA]</scope>
    <source>
        <strain evidence="5 6">BIOML-A7</strain>
    </source>
</reference>
<gene>
    <name evidence="5" type="ORF">F2Y86_22345</name>
</gene>
<dbReference type="GO" id="GO:0016757">
    <property type="term" value="F:glycosyltransferase activity"/>
    <property type="evidence" value="ECO:0007669"/>
    <property type="project" value="UniProtKB-KW"/>
</dbReference>
<dbReference type="InterPro" id="IPR029044">
    <property type="entry name" value="Nucleotide-diphossugar_trans"/>
</dbReference>
<dbReference type="PANTHER" id="PTHR43685:SF5">
    <property type="entry name" value="GLYCOSYLTRANSFERASE EPSE-RELATED"/>
    <property type="match status" value="1"/>
</dbReference>
<organism evidence="5 6">
    <name type="scientific">Bacteroides cellulosilyticus</name>
    <dbReference type="NCBI Taxonomy" id="246787"/>
    <lineage>
        <taxon>Bacteria</taxon>
        <taxon>Pseudomonadati</taxon>
        <taxon>Bacteroidota</taxon>
        <taxon>Bacteroidia</taxon>
        <taxon>Bacteroidales</taxon>
        <taxon>Bacteroidaceae</taxon>
        <taxon>Bacteroides</taxon>
    </lineage>
</organism>
<keyword evidence="3 5" id="KW-0808">Transferase</keyword>
<dbReference type="Gene3D" id="3.90.550.10">
    <property type="entry name" value="Spore Coat Polysaccharide Biosynthesis Protein SpsA, Chain A"/>
    <property type="match status" value="1"/>
</dbReference>
<evidence type="ECO:0000256" key="2">
    <source>
        <dbReference type="ARBA" id="ARBA00022676"/>
    </source>
</evidence>
<evidence type="ECO:0000256" key="3">
    <source>
        <dbReference type="ARBA" id="ARBA00022679"/>
    </source>
</evidence>
<dbReference type="PANTHER" id="PTHR43685">
    <property type="entry name" value="GLYCOSYLTRANSFERASE"/>
    <property type="match status" value="1"/>
</dbReference>